<dbReference type="KEGG" id="mets:DK389_27875"/>
<protein>
    <submittedName>
        <fullName evidence="1">Uncharacterized protein</fullName>
    </submittedName>
</protein>
<name>A0A2U8WBX9_9HYPH</name>
<dbReference type="EMBL" id="CP029550">
    <property type="protein sequence ID" value="AWN43627.1"/>
    <property type="molecule type" value="Genomic_DNA"/>
</dbReference>
<reference evidence="2" key="1">
    <citation type="submission" date="2018-05" db="EMBL/GenBank/DDBJ databases">
        <title>Complete Genome Sequence of Methylobacterium sp. 17SD2-17.</title>
        <authorList>
            <person name="Srinivasan S."/>
        </authorList>
    </citation>
    <scope>NUCLEOTIDE SEQUENCE [LARGE SCALE GENOMIC DNA]</scope>
    <source>
        <strain evidence="2">17SD2-17</strain>
    </source>
</reference>
<keyword evidence="2" id="KW-1185">Reference proteome</keyword>
<accession>A0A2U8WBX9</accession>
<evidence type="ECO:0000313" key="1">
    <source>
        <dbReference type="EMBL" id="AWN43627.1"/>
    </source>
</evidence>
<evidence type="ECO:0000313" key="2">
    <source>
        <dbReference type="Proteomes" id="UP000245926"/>
    </source>
</evidence>
<dbReference type="AlphaFoldDB" id="A0A2U8WBX9"/>
<gene>
    <name evidence="1" type="ORF">DK389_27875</name>
</gene>
<dbReference type="Proteomes" id="UP000245926">
    <property type="component" value="Chromosome"/>
</dbReference>
<sequence length="64" mass="7276">MRFSSLAQDHRHRAEHWRRVAQSWAIAGNEEASARCQRKAEMWRRAAMREDAAEPSAAHATGSS</sequence>
<proteinExistence type="predicted"/>
<dbReference type="OrthoDB" id="9997254at2"/>
<organism evidence="1 2">
    <name type="scientific">Methylobacterium durans</name>
    <dbReference type="NCBI Taxonomy" id="2202825"/>
    <lineage>
        <taxon>Bacteria</taxon>
        <taxon>Pseudomonadati</taxon>
        <taxon>Pseudomonadota</taxon>
        <taxon>Alphaproteobacteria</taxon>
        <taxon>Hyphomicrobiales</taxon>
        <taxon>Methylobacteriaceae</taxon>
        <taxon>Methylobacterium</taxon>
    </lineage>
</organism>